<dbReference type="GO" id="GO:0046872">
    <property type="term" value="F:metal ion binding"/>
    <property type="evidence" value="ECO:0007669"/>
    <property type="project" value="UniProtKB-KW"/>
</dbReference>
<evidence type="ECO:0000256" key="8">
    <source>
        <dbReference type="ARBA" id="ARBA00043962"/>
    </source>
</evidence>
<comment type="similarity">
    <text evidence="8">Belongs to the peptidase M28 family. M28E subfamily.</text>
</comment>
<dbReference type="OrthoDB" id="10013407at2759"/>
<dbReference type="EMBL" id="KL198017">
    <property type="protein sequence ID" value="KDQ20979.1"/>
    <property type="molecule type" value="Genomic_DNA"/>
</dbReference>
<dbReference type="GO" id="GO:0006508">
    <property type="term" value="P:proteolysis"/>
    <property type="evidence" value="ECO:0007669"/>
    <property type="project" value="UniProtKB-KW"/>
</dbReference>
<proteinExistence type="inferred from homology"/>
<evidence type="ECO:0000256" key="4">
    <source>
        <dbReference type="ARBA" id="ARBA00022723"/>
    </source>
</evidence>
<dbReference type="GO" id="GO:0008235">
    <property type="term" value="F:metalloexopeptidase activity"/>
    <property type="evidence" value="ECO:0007669"/>
    <property type="project" value="InterPro"/>
</dbReference>
<dbReference type="STRING" id="930990.A0A067MZD9"/>
<keyword evidence="5" id="KW-0732">Signal</keyword>
<evidence type="ECO:0000256" key="5">
    <source>
        <dbReference type="ARBA" id="ARBA00022729"/>
    </source>
</evidence>
<evidence type="ECO:0000256" key="3">
    <source>
        <dbReference type="ARBA" id="ARBA00022670"/>
    </source>
</evidence>
<evidence type="ECO:0000256" key="2">
    <source>
        <dbReference type="ARBA" id="ARBA00022438"/>
    </source>
</evidence>
<feature type="domain" description="Peptidase M28" evidence="10">
    <location>
        <begin position="134"/>
        <end position="342"/>
    </location>
</feature>
<evidence type="ECO:0000259" key="10">
    <source>
        <dbReference type="Pfam" id="PF04389"/>
    </source>
</evidence>
<keyword evidence="7 9" id="KW-0862">Zinc</keyword>
<protein>
    <recommendedName>
        <fullName evidence="9">Peptide hydrolase</fullName>
        <ecNumber evidence="9">3.4.-.-</ecNumber>
    </recommendedName>
</protein>
<dbReference type="Gene3D" id="3.40.630.10">
    <property type="entry name" value="Zn peptidases"/>
    <property type="match status" value="1"/>
</dbReference>
<dbReference type="InterPro" id="IPR007484">
    <property type="entry name" value="Peptidase_M28"/>
</dbReference>
<evidence type="ECO:0000256" key="9">
    <source>
        <dbReference type="RuleBase" id="RU361240"/>
    </source>
</evidence>
<evidence type="ECO:0000313" key="12">
    <source>
        <dbReference type="Proteomes" id="UP000027195"/>
    </source>
</evidence>
<evidence type="ECO:0000256" key="1">
    <source>
        <dbReference type="ARBA" id="ARBA00001947"/>
    </source>
</evidence>
<evidence type="ECO:0000256" key="7">
    <source>
        <dbReference type="ARBA" id="ARBA00022833"/>
    </source>
</evidence>
<evidence type="ECO:0000313" key="11">
    <source>
        <dbReference type="EMBL" id="KDQ20979.1"/>
    </source>
</evidence>
<dbReference type="AlphaFoldDB" id="A0A067MZD9"/>
<dbReference type="SUPFAM" id="SSF53187">
    <property type="entry name" value="Zn-dependent exopeptidases"/>
    <property type="match status" value="1"/>
</dbReference>
<dbReference type="HOGENOM" id="CLU_025866_3_0_1"/>
<dbReference type="GO" id="GO:0004177">
    <property type="term" value="F:aminopeptidase activity"/>
    <property type="evidence" value="ECO:0007669"/>
    <property type="project" value="UniProtKB-KW"/>
</dbReference>
<dbReference type="EC" id="3.4.-.-" evidence="9"/>
<reference evidence="12" key="1">
    <citation type="journal article" date="2014" name="Proc. Natl. Acad. Sci. U.S.A.">
        <title>Extensive sampling of basidiomycete genomes demonstrates inadequacy of the white-rot/brown-rot paradigm for wood decay fungi.</title>
        <authorList>
            <person name="Riley R."/>
            <person name="Salamov A.A."/>
            <person name="Brown D.W."/>
            <person name="Nagy L.G."/>
            <person name="Floudas D."/>
            <person name="Held B.W."/>
            <person name="Levasseur A."/>
            <person name="Lombard V."/>
            <person name="Morin E."/>
            <person name="Otillar R."/>
            <person name="Lindquist E.A."/>
            <person name="Sun H."/>
            <person name="LaButti K.M."/>
            <person name="Schmutz J."/>
            <person name="Jabbour D."/>
            <person name="Luo H."/>
            <person name="Baker S.E."/>
            <person name="Pisabarro A.G."/>
            <person name="Walton J.D."/>
            <person name="Blanchette R.A."/>
            <person name="Henrissat B."/>
            <person name="Martin F."/>
            <person name="Cullen D."/>
            <person name="Hibbett D.S."/>
            <person name="Grigoriev I.V."/>
        </authorList>
    </citation>
    <scope>NUCLEOTIDE SEQUENCE [LARGE SCALE GENOMIC DNA]</scope>
    <source>
        <strain evidence="12">FD-172 SS1</strain>
    </source>
</reference>
<evidence type="ECO:0000256" key="6">
    <source>
        <dbReference type="ARBA" id="ARBA00022801"/>
    </source>
</evidence>
<keyword evidence="4 9" id="KW-0479">Metal-binding</keyword>
<keyword evidence="3 9" id="KW-0645">Protease</keyword>
<organism evidence="11 12">
    <name type="scientific">Botryobasidium botryosum (strain FD-172 SS1)</name>
    <dbReference type="NCBI Taxonomy" id="930990"/>
    <lineage>
        <taxon>Eukaryota</taxon>
        <taxon>Fungi</taxon>
        <taxon>Dikarya</taxon>
        <taxon>Basidiomycota</taxon>
        <taxon>Agaricomycotina</taxon>
        <taxon>Agaricomycetes</taxon>
        <taxon>Cantharellales</taxon>
        <taxon>Botryobasidiaceae</taxon>
        <taxon>Botryobasidium</taxon>
    </lineage>
</organism>
<dbReference type="InParanoid" id="A0A067MZD9"/>
<comment type="cofactor">
    <cofactor evidence="1">
        <name>Zn(2+)</name>
        <dbReference type="ChEBI" id="CHEBI:29105"/>
    </cofactor>
</comment>
<dbReference type="PANTHER" id="PTHR12147:SF56">
    <property type="entry name" value="AMINOPEPTIDASE YDR415C-RELATED"/>
    <property type="match status" value="1"/>
</dbReference>
<accession>A0A067MZD9</accession>
<keyword evidence="2" id="KW-0031">Aminopeptidase</keyword>
<keyword evidence="6 9" id="KW-0378">Hydrolase</keyword>
<gene>
    <name evidence="11" type="ORF">BOTBODRAFT_101205</name>
</gene>
<sequence>MLRATYPRILEGVSDRAIDVLRAREQRRLFGPGFSDITDFGSDIEPVAALDSSSSDLVVPKPSEHPELEKLFEMVSAKELKSTVTTLTGTFRTRFYRSKHAREASVWVHNEMRAVIGTNGTVSYFENSGFDQPNVVGRIPASGGDDDDDAEVLIIGGHLDSTCGFWCGAEGPAPGADDDASGLSAVLSVLRILAASGWRGKYAIEGHAYAGEEGGLLGSQNIARKYAASGKKVRGMLNLEMLGTRNRTSTISVMTDPNPKMSAHMSAIVKAYVPTAEMRNVECGYGCSDHVSWADSGYPVVCLAAWGPGDYNLNPNYHSRGDTADQLDYESIADFVKATLAWIVEMSA</sequence>
<dbReference type="Proteomes" id="UP000027195">
    <property type="component" value="Unassembled WGS sequence"/>
</dbReference>
<dbReference type="InterPro" id="IPR045175">
    <property type="entry name" value="M28_fam"/>
</dbReference>
<keyword evidence="12" id="KW-1185">Reference proteome</keyword>
<dbReference type="PANTHER" id="PTHR12147">
    <property type="entry name" value="METALLOPEPTIDASE M28 FAMILY MEMBER"/>
    <property type="match status" value="1"/>
</dbReference>
<name>A0A067MZD9_BOTB1</name>
<dbReference type="Pfam" id="PF04389">
    <property type="entry name" value="Peptidase_M28"/>
    <property type="match status" value="1"/>
</dbReference>